<dbReference type="PANTHER" id="PTHR11496">
    <property type="entry name" value="ALCOHOL DEHYDROGENASE"/>
    <property type="match status" value="1"/>
</dbReference>
<dbReference type="InterPro" id="IPR001670">
    <property type="entry name" value="ADH_Fe/GldA"/>
</dbReference>
<dbReference type="Gene3D" id="1.20.1090.10">
    <property type="entry name" value="Dehydroquinate synthase-like - alpha domain"/>
    <property type="match status" value="1"/>
</dbReference>
<comment type="caution">
    <text evidence="4">The sequence shown here is derived from an EMBL/GenBank/DDBJ whole genome shotgun (WGS) entry which is preliminary data.</text>
</comment>
<dbReference type="FunFam" id="1.20.1090.10:FF:000001">
    <property type="entry name" value="Aldehyde-alcohol dehydrogenase"/>
    <property type="match status" value="1"/>
</dbReference>
<dbReference type="eggNOG" id="COG1454">
    <property type="taxonomic scope" value="Bacteria"/>
</dbReference>
<evidence type="ECO:0000313" key="4">
    <source>
        <dbReference type="EMBL" id="CCU81136.1"/>
    </source>
</evidence>
<dbReference type="InParanoid" id="M5E4C2"/>
<keyword evidence="5" id="KW-1185">Reference proteome</keyword>
<dbReference type="Pfam" id="PF00465">
    <property type="entry name" value="Fe-ADH"/>
    <property type="match status" value="1"/>
</dbReference>
<dbReference type="Pfam" id="PF25137">
    <property type="entry name" value="ADH_Fe_C"/>
    <property type="match status" value="1"/>
</dbReference>
<proteinExistence type="predicted"/>
<dbReference type="OrthoDB" id="9804734at2"/>
<organism evidence="4 5">
    <name type="scientific">Halanaerobium saccharolyticum subsp. saccharolyticum DSM 6643</name>
    <dbReference type="NCBI Taxonomy" id="1293054"/>
    <lineage>
        <taxon>Bacteria</taxon>
        <taxon>Bacillati</taxon>
        <taxon>Bacillota</taxon>
        <taxon>Clostridia</taxon>
        <taxon>Halanaerobiales</taxon>
        <taxon>Halanaerobiaceae</taxon>
        <taxon>Halanaerobium</taxon>
    </lineage>
</organism>
<dbReference type="InterPro" id="IPR039697">
    <property type="entry name" value="Alcohol_dehydrogenase_Fe"/>
</dbReference>
<keyword evidence="1 4" id="KW-0560">Oxidoreductase</keyword>
<dbReference type="FunFam" id="3.40.50.1970:FF:000003">
    <property type="entry name" value="Alcohol dehydrogenase, iron-containing"/>
    <property type="match status" value="1"/>
</dbReference>
<dbReference type="InterPro" id="IPR056798">
    <property type="entry name" value="ADH_Fe_C"/>
</dbReference>
<dbReference type="PROSITE" id="PS00060">
    <property type="entry name" value="ADH_IRON_2"/>
    <property type="match status" value="1"/>
</dbReference>
<dbReference type="RefSeq" id="WP_005490448.1">
    <property type="nucleotide sequence ID" value="NZ_CAUI01000023.1"/>
</dbReference>
<sequence>MNSIKLHGDKVFFGEGSIRVLRTLKGKKAFVVSGGNTIKKMGYLDRVFAELKAAGFSIKCFDKVEPDPSIETVKLGAEAMLDFAPDYIIAIGGGSPIDAAKAMWIFYECPELDFANTLDLVDIPPLRNKAKFVAVPTTSGTASEVTKAMVIKDKKKKLKKGIRSEYAIPDLAILEPEFTATMPPGLTAATGMDAFTHALEAYVSTKANDFSDVLVKGALEGIFEFLPLAYKKPDNLKYREKVLNFQNIAGMAFSNVGLGIVHSMAHQLGGIFKISHGLANALILPYIVQYNNKSDKAKKKYELLAKRLEVLDLASAIKNLNQELQIPTSIKELNISEKRFQKELDLMIARALVDGCTATNPRPVNEQEMSKLFESIYQGKEIDF</sequence>
<dbReference type="GO" id="GO:0046872">
    <property type="term" value="F:metal ion binding"/>
    <property type="evidence" value="ECO:0007669"/>
    <property type="project" value="InterPro"/>
</dbReference>
<evidence type="ECO:0000256" key="1">
    <source>
        <dbReference type="ARBA" id="ARBA00023002"/>
    </source>
</evidence>
<name>M5E4C2_9FIRM</name>
<dbReference type="PANTHER" id="PTHR11496:SF83">
    <property type="entry name" value="HYDROXYACID-OXOACID TRANSHYDROGENASE, MITOCHONDRIAL"/>
    <property type="match status" value="1"/>
</dbReference>
<feature type="domain" description="Alcohol dehydrogenase iron-type/glycerol dehydrogenase GldA" evidence="2">
    <location>
        <begin position="10"/>
        <end position="176"/>
    </location>
</feature>
<dbReference type="STRING" id="1293054.HSACCH_02603"/>
<dbReference type="CDD" id="cd08179">
    <property type="entry name" value="NADPH_BDH"/>
    <property type="match status" value="1"/>
</dbReference>
<evidence type="ECO:0000313" key="5">
    <source>
        <dbReference type="Proteomes" id="UP000012063"/>
    </source>
</evidence>
<reference evidence="5" key="1">
    <citation type="journal article" date="2013" name="Genome Announc.">
        <title>Genome Sequence of Halanaerobium saccharolyticum subsp. saccharolyticum Strain DSM 6643T, a Halophilic Hydrogen-Producing Bacterium.</title>
        <authorList>
            <person name="Kivisto A."/>
            <person name="Larjo A."/>
            <person name="Ciranna A."/>
            <person name="Santala V."/>
            <person name="Roos C."/>
            <person name="Karp M."/>
        </authorList>
    </citation>
    <scope>NUCLEOTIDE SEQUENCE [LARGE SCALE GENOMIC DNA]</scope>
    <source>
        <strain evidence="5">DSM 6643</strain>
    </source>
</reference>
<dbReference type="Gene3D" id="3.40.50.1970">
    <property type="match status" value="1"/>
</dbReference>
<feature type="domain" description="Fe-containing alcohol dehydrogenase-like C-terminal" evidence="3">
    <location>
        <begin position="187"/>
        <end position="377"/>
    </location>
</feature>
<protein>
    <submittedName>
        <fullName evidence="4">NADPH-dependent butanol dehydrogenase (BDH)</fullName>
        <ecNumber evidence="4">1.1.1.-</ecNumber>
    </submittedName>
</protein>
<dbReference type="GO" id="GO:0004022">
    <property type="term" value="F:alcohol dehydrogenase (NAD+) activity"/>
    <property type="evidence" value="ECO:0007669"/>
    <property type="project" value="TreeGrafter"/>
</dbReference>
<dbReference type="PROSITE" id="PS00913">
    <property type="entry name" value="ADH_IRON_1"/>
    <property type="match status" value="1"/>
</dbReference>
<dbReference type="AlphaFoldDB" id="M5E4C2"/>
<dbReference type="Proteomes" id="UP000012063">
    <property type="component" value="Unassembled WGS sequence"/>
</dbReference>
<dbReference type="SUPFAM" id="SSF56796">
    <property type="entry name" value="Dehydroquinate synthase-like"/>
    <property type="match status" value="1"/>
</dbReference>
<evidence type="ECO:0000259" key="2">
    <source>
        <dbReference type="Pfam" id="PF00465"/>
    </source>
</evidence>
<accession>M5E4C2</accession>
<gene>
    <name evidence="4" type="ORF">HSACCH_02603</name>
</gene>
<dbReference type="EMBL" id="CAUI01000023">
    <property type="protein sequence ID" value="CCU81136.1"/>
    <property type="molecule type" value="Genomic_DNA"/>
</dbReference>
<dbReference type="EC" id="1.1.1.-" evidence="4"/>
<dbReference type="InterPro" id="IPR034802">
    <property type="entry name" value="NADPH_BDH"/>
</dbReference>
<dbReference type="InterPro" id="IPR018211">
    <property type="entry name" value="ADH_Fe_CS"/>
</dbReference>
<evidence type="ECO:0000259" key="3">
    <source>
        <dbReference type="Pfam" id="PF25137"/>
    </source>
</evidence>